<sequence length="519" mass="54922">MDFMKVFDQTVREIKREVNLKVLKVPEIEQKVVDDILDHYSKISVLSSFEYVEPNGKDAGINVRKKVETIVGILNDKERIKAVRDKASSNRDKYIGLSSTGITYKSSSPSFGSNYSSGERYGSFSGTREADSFGDSYRDKDPVKTSTSKTGSQKSGSKSRKDAKPDRSSPSSLKPPSNTNNSEEDFDDFDPRGSNGKAAAKSTEVDLFGPNLMDDFIDASAATDSAVEPQVDLFADADFQSATTSTETTANIDVQGNVDLFAEKTSLAAAFPPQTGFIPPPSSGVSSEVNTSISKNAAPEPFDPFGAIPLNSFDGSDPFGGFSSTGSSAIPPPTHSSTGNISTSGQNLQAASDFGAFVSNNEEAAKDPFDLSSTVNVRKTPLAAPKTDVSDFGAFVSSNEEAAKDPFDLSSSSNLGRTDQTPLAAPNPSAKKENFQVKSGIWADSLSRGLIDLNITAPKKVNLADIGIVGGLGDGSDEKAMPSWTMGTTSGLGMGIPPSTQAGGIESLANYNKHQFGFK</sequence>
<reference evidence="7" key="1">
    <citation type="submission" date="2020-05" db="EMBL/GenBank/DDBJ databases">
        <title>WGS assembly of Panicum virgatum.</title>
        <authorList>
            <person name="Lovell J.T."/>
            <person name="Jenkins J."/>
            <person name="Shu S."/>
            <person name="Juenger T.E."/>
            <person name="Schmutz J."/>
        </authorList>
    </citation>
    <scope>NUCLEOTIDE SEQUENCE</scope>
    <source>
        <strain evidence="7">AP13</strain>
    </source>
</reference>
<name>A0A8T0Q5S0_PANVG</name>
<proteinExistence type="predicted"/>
<dbReference type="PROSITE" id="PS50942">
    <property type="entry name" value="ENTH"/>
    <property type="match status" value="1"/>
</dbReference>
<evidence type="ECO:0000256" key="2">
    <source>
        <dbReference type="ARBA" id="ARBA00004555"/>
    </source>
</evidence>
<dbReference type="GO" id="GO:0005886">
    <property type="term" value="C:plasma membrane"/>
    <property type="evidence" value="ECO:0007669"/>
    <property type="project" value="TreeGrafter"/>
</dbReference>
<dbReference type="GO" id="GO:0005543">
    <property type="term" value="F:phospholipid binding"/>
    <property type="evidence" value="ECO:0007669"/>
    <property type="project" value="TreeGrafter"/>
</dbReference>
<feature type="compositionally biased region" description="Low complexity" evidence="5">
    <location>
        <begin position="144"/>
        <end position="156"/>
    </location>
</feature>
<keyword evidence="3" id="KW-0333">Golgi apparatus</keyword>
<dbReference type="EMBL" id="CM029050">
    <property type="protein sequence ID" value="KAG2568478.1"/>
    <property type="molecule type" value="Genomic_DNA"/>
</dbReference>
<feature type="region of interest" description="Disordered" evidence="5">
    <location>
        <begin position="126"/>
        <end position="202"/>
    </location>
</feature>
<dbReference type="Gene3D" id="1.25.40.90">
    <property type="match status" value="1"/>
</dbReference>
<organism evidence="7 8">
    <name type="scientific">Panicum virgatum</name>
    <name type="common">Blackwell switchgrass</name>
    <dbReference type="NCBI Taxonomy" id="38727"/>
    <lineage>
        <taxon>Eukaryota</taxon>
        <taxon>Viridiplantae</taxon>
        <taxon>Streptophyta</taxon>
        <taxon>Embryophyta</taxon>
        <taxon>Tracheophyta</taxon>
        <taxon>Spermatophyta</taxon>
        <taxon>Magnoliopsida</taxon>
        <taxon>Liliopsida</taxon>
        <taxon>Poales</taxon>
        <taxon>Poaceae</taxon>
        <taxon>PACMAD clade</taxon>
        <taxon>Panicoideae</taxon>
        <taxon>Panicodae</taxon>
        <taxon>Paniceae</taxon>
        <taxon>Panicinae</taxon>
        <taxon>Panicum</taxon>
        <taxon>Panicum sect. Hiantes</taxon>
    </lineage>
</organism>
<accession>A0A8T0Q5S0</accession>
<dbReference type="PANTHER" id="PTHR12276:SF45">
    <property type="entry name" value="CLATHRIN INTERACTOR 1"/>
    <property type="match status" value="1"/>
</dbReference>
<comment type="subcellular location">
    <subcellularLocation>
        <location evidence="1">Cytoplasmic vesicle</location>
        <location evidence="1">Clathrin-coated vesicle</location>
    </subcellularLocation>
    <subcellularLocation>
        <location evidence="2">Golgi apparatus</location>
    </subcellularLocation>
</comment>
<protein>
    <recommendedName>
        <fullName evidence="6">ENTH domain-containing protein</fullName>
    </recommendedName>
</protein>
<dbReference type="InterPro" id="IPR013809">
    <property type="entry name" value="ENTH"/>
</dbReference>
<evidence type="ECO:0000313" key="8">
    <source>
        <dbReference type="Proteomes" id="UP000823388"/>
    </source>
</evidence>
<gene>
    <name evidence="7" type="ORF">PVAP13_7NG319100</name>
</gene>
<evidence type="ECO:0000259" key="6">
    <source>
        <dbReference type="PROSITE" id="PS50942"/>
    </source>
</evidence>
<dbReference type="GO" id="GO:0005768">
    <property type="term" value="C:endosome"/>
    <property type="evidence" value="ECO:0007669"/>
    <property type="project" value="TreeGrafter"/>
</dbReference>
<comment type="caution">
    <text evidence="7">The sequence shown here is derived from an EMBL/GenBank/DDBJ whole genome shotgun (WGS) entry which is preliminary data.</text>
</comment>
<dbReference type="GO" id="GO:0030125">
    <property type="term" value="C:clathrin vesicle coat"/>
    <property type="evidence" value="ECO:0007669"/>
    <property type="project" value="TreeGrafter"/>
</dbReference>
<dbReference type="Pfam" id="PF01417">
    <property type="entry name" value="ENTH"/>
    <property type="match status" value="1"/>
</dbReference>
<feature type="compositionally biased region" description="Polar residues" evidence="5">
    <location>
        <begin position="168"/>
        <end position="181"/>
    </location>
</feature>
<dbReference type="InterPro" id="IPR008942">
    <property type="entry name" value="ENTH_VHS"/>
</dbReference>
<dbReference type="AlphaFoldDB" id="A0A8T0Q5S0"/>
<dbReference type="GO" id="GO:0030276">
    <property type="term" value="F:clathrin binding"/>
    <property type="evidence" value="ECO:0007669"/>
    <property type="project" value="TreeGrafter"/>
</dbReference>
<feature type="region of interest" description="Disordered" evidence="5">
    <location>
        <begin position="405"/>
        <end position="431"/>
    </location>
</feature>
<dbReference type="SUPFAM" id="SSF48464">
    <property type="entry name" value="ENTH/VHS domain"/>
    <property type="match status" value="1"/>
</dbReference>
<dbReference type="Proteomes" id="UP000823388">
    <property type="component" value="Chromosome 7N"/>
</dbReference>
<evidence type="ECO:0000313" key="7">
    <source>
        <dbReference type="EMBL" id="KAG2568478.1"/>
    </source>
</evidence>
<feature type="compositionally biased region" description="Polar residues" evidence="5">
    <location>
        <begin position="409"/>
        <end position="421"/>
    </location>
</feature>
<dbReference type="PANTHER" id="PTHR12276">
    <property type="entry name" value="EPSIN/ENT-RELATED"/>
    <property type="match status" value="1"/>
</dbReference>
<evidence type="ECO:0000256" key="1">
    <source>
        <dbReference type="ARBA" id="ARBA00004132"/>
    </source>
</evidence>
<evidence type="ECO:0000256" key="4">
    <source>
        <dbReference type="ARBA" id="ARBA00023329"/>
    </source>
</evidence>
<keyword evidence="8" id="KW-1185">Reference proteome</keyword>
<evidence type="ECO:0000256" key="5">
    <source>
        <dbReference type="SAM" id="MobiDB-lite"/>
    </source>
</evidence>
<feature type="region of interest" description="Disordered" evidence="5">
    <location>
        <begin position="323"/>
        <end position="346"/>
    </location>
</feature>
<evidence type="ECO:0000256" key="3">
    <source>
        <dbReference type="ARBA" id="ARBA00023034"/>
    </source>
</evidence>
<feature type="domain" description="ENTH" evidence="6">
    <location>
        <begin position="1"/>
        <end position="84"/>
    </location>
</feature>
<keyword evidence="4" id="KW-0968">Cytoplasmic vesicle</keyword>
<dbReference type="GO" id="GO:0005794">
    <property type="term" value="C:Golgi apparatus"/>
    <property type="evidence" value="ECO:0007669"/>
    <property type="project" value="UniProtKB-SubCell"/>
</dbReference>
<dbReference type="GO" id="GO:0006897">
    <property type="term" value="P:endocytosis"/>
    <property type="evidence" value="ECO:0007669"/>
    <property type="project" value="TreeGrafter"/>
</dbReference>
<feature type="compositionally biased region" description="Polar residues" evidence="5">
    <location>
        <begin position="335"/>
        <end position="346"/>
    </location>
</feature>
<feature type="compositionally biased region" description="Basic and acidic residues" evidence="5">
    <location>
        <begin position="128"/>
        <end position="143"/>
    </location>
</feature>